<evidence type="ECO:0000313" key="2">
    <source>
        <dbReference type="EMBL" id="GAH16934.1"/>
    </source>
</evidence>
<dbReference type="Gene3D" id="2.170.16.10">
    <property type="entry name" value="Hedgehog/Intein (Hint) domain"/>
    <property type="match status" value="1"/>
</dbReference>
<dbReference type="InterPro" id="IPR030934">
    <property type="entry name" value="Intein_C"/>
</dbReference>
<dbReference type="AlphaFoldDB" id="X1EII8"/>
<proteinExistence type="predicted"/>
<dbReference type="EMBL" id="BART01034381">
    <property type="protein sequence ID" value="GAH16934.1"/>
    <property type="molecule type" value="Genomic_DNA"/>
</dbReference>
<gene>
    <name evidence="2" type="ORF">S01H4_58779</name>
</gene>
<dbReference type="InterPro" id="IPR003586">
    <property type="entry name" value="Hint_dom_C"/>
</dbReference>
<dbReference type="NCBIfam" id="TIGR01443">
    <property type="entry name" value="intein_Cterm"/>
    <property type="match status" value="1"/>
</dbReference>
<sequence>YGVMIQDGLYLYTPELHKDILTRYLCYTPKNVVKLPNGFLDLKVSYRDPNYRTHLYMRQQNSVTCFEKTLEKFNIEPERNTHYIKVTSIEESESEVFDIEVEGCHSYTVNGIVSHNTINLPKETTEEELSGLLLDYIRDLKGVTVYRDGSRSEQVLNHMSDKEVRDHLAKKEEFTTGAGEESVQCAGGKCEI</sequence>
<feature type="non-terminal residue" evidence="2">
    <location>
        <position position="1"/>
    </location>
</feature>
<evidence type="ECO:0000259" key="1">
    <source>
        <dbReference type="SMART" id="SM00305"/>
    </source>
</evidence>
<dbReference type="SMART" id="SM00305">
    <property type="entry name" value="HintC"/>
    <property type="match status" value="1"/>
</dbReference>
<name>X1EII8_9ZZZZ</name>
<feature type="domain" description="Hint" evidence="1">
    <location>
        <begin position="78"/>
        <end position="122"/>
    </location>
</feature>
<dbReference type="PROSITE" id="PS50818">
    <property type="entry name" value="INTEIN_C_TER"/>
    <property type="match status" value="1"/>
</dbReference>
<protein>
    <recommendedName>
        <fullName evidence="1">Hint domain-containing protein</fullName>
    </recommendedName>
</protein>
<comment type="caution">
    <text evidence="2">The sequence shown here is derived from an EMBL/GenBank/DDBJ whole genome shotgun (WGS) entry which is preliminary data.</text>
</comment>
<dbReference type="InterPro" id="IPR036844">
    <property type="entry name" value="Hint_dom_sf"/>
</dbReference>
<reference evidence="2" key="1">
    <citation type="journal article" date="2014" name="Front. Microbiol.">
        <title>High frequency of phylogenetically diverse reductive dehalogenase-homologous genes in deep subseafloor sedimentary metagenomes.</title>
        <authorList>
            <person name="Kawai M."/>
            <person name="Futagami T."/>
            <person name="Toyoda A."/>
            <person name="Takaki Y."/>
            <person name="Nishi S."/>
            <person name="Hori S."/>
            <person name="Arai W."/>
            <person name="Tsubouchi T."/>
            <person name="Morono Y."/>
            <person name="Uchiyama I."/>
            <person name="Ito T."/>
            <person name="Fujiyama A."/>
            <person name="Inagaki F."/>
            <person name="Takami H."/>
        </authorList>
    </citation>
    <scope>NUCLEOTIDE SEQUENCE</scope>
    <source>
        <strain evidence="2">Expedition CK06-06</strain>
    </source>
</reference>
<dbReference type="SUPFAM" id="SSF51294">
    <property type="entry name" value="Hedgehog/intein (Hint) domain"/>
    <property type="match status" value="1"/>
</dbReference>
<organism evidence="2">
    <name type="scientific">marine sediment metagenome</name>
    <dbReference type="NCBI Taxonomy" id="412755"/>
    <lineage>
        <taxon>unclassified sequences</taxon>
        <taxon>metagenomes</taxon>
        <taxon>ecological metagenomes</taxon>
    </lineage>
</organism>
<accession>X1EII8</accession>